<dbReference type="EMBL" id="RIAR02000001">
    <property type="protein sequence ID" value="NSL86306.1"/>
    <property type="molecule type" value="Genomic_DNA"/>
</dbReference>
<name>A0A9Q5D776_9BACT</name>
<sequence>MLRMLLTMLLAAAISQGYTQQTVFRGKVVFQDDVIKAGSIVFPLTKKTLEVPETGLVNIDLREPGQRIFFFSDIMGRNSRMLRFLEGIAPDTLTVILAADKDFYAPFIRGRRCPVCLSEKNVVPIVYGFPGRQSFADARAGRILLGGCIMSPEKLYCKKDEFSF</sequence>
<protein>
    <submittedName>
        <fullName evidence="1">Uncharacterized protein</fullName>
    </submittedName>
</protein>
<dbReference type="Proteomes" id="UP000281028">
    <property type="component" value="Unassembled WGS sequence"/>
</dbReference>
<proteinExistence type="predicted"/>
<evidence type="ECO:0000313" key="2">
    <source>
        <dbReference type="Proteomes" id="UP000281028"/>
    </source>
</evidence>
<comment type="caution">
    <text evidence="1">The sequence shown here is derived from an EMBL/GenBank/DDBJ whole genome shotgun (WGS) entry which is preliminary data.</text>
</comment>
<accession>A0A9Q5D776</accession>
<evidence type="ECO:0000313" key="1">
    <source>
        <dbReference type="EMBL" id="NSL86306.1"/>
    </source>
</evidence>
<dbReference type="OrthoDB" id="1373641at2"/>
<keyword evidence="2" id="KW-1185">Reference proteome</keyword>
<gene>
    <name evidence="1" type="ORF">ECE50_005675</name>
</gene>
<dbReference type="AlphaFoldDB" id="A0A9Q5D776"/>
<organism evidence="1 2">
    <name type="scientific">Chitinophaga solisilvae</name>
    <dbReference type="NCBI Taxonomy" id="1233460"/>
    <lineage>
        <taxon>Bacteria</taxon>
        <taxon>Pseudomonadati</taxon>
        <taxon>Bacteroidota</taxon>
        <taxon>Chitinophagia</taxon>
        <taxon>Chitinophagales</taxon>
        <taxon>Chitinophagaceae</taxon>
        <taxon>Chitinophaga</taxon>
    </lineage>
</organism>
<reference evidence="1" key="1">
    <citation type="submission" date="2020-05" db="EMBL/GenBank/DDBJ databases">
        <title>Chitinophaga laudate sp. nov., isolated from a tropical peat swamp.</title>
        <authorList>
            <person name="Goh C.B.S."/>
            <person name="Lee M.S."/>
            <person name="Parimannan S."/>
            <person name="Pasbakhsh P."/>
            <person name="Yule C.M."/>
            <person name="Rajandas H."/>
            <person name="Loke S."/>
            <person name="Croft L."/>
            <person name="Tan J.B.L."/>
        </authorList>
    </citation>
    <scope>NUCLEOTIDE SEQUENCE</scope>
    <source>
        <strain evidence="1">Mgbs1</strain>
    </source>
</reference>